<dbReference type="AlphaFoldDB" id="A0A383ESL2"/>
<organism evidence="1">
    <name type="scientific">marine metagenome</name>
    <dbReference type="NCBI Taxonomy" id="408172"/>
    <lineage>
        <taxon>unclassified sequences</taxon>
        <taxon>metagenomes</taxon>
        <taxon>ecological metagenomes</taxon>
    </lineage>
</organism>
<protein>
    <submittedName>
        <fullName evidence="1">Uncharacterized protein</fullName>
    </submittedName>
</protein>
<evidence type="ECO:0000313" key="1">
    <source>
        <dbReference type="EMBL" id="SVE59423.1"/>
    </source>
</evidence>
<reference evidence="1" key="1">
    <citation type="submission" date="2018-05" db="EMBL/GenBank/DDBJ databases">
        <authorList>
            <person name="Lanie J.A."/>
            <person name="Ng W.-L."/>
            <person name="Kazmierczak K.M."/>
            <person name="Andrzejewski T.M."/>
            <person name="Davidsen T.M."/>
            <person name="Wayne K.J."/>
            <person name="Tettelin H."/>
            <person name="Glass J.I."/>
            <person name="Rusch D."/>
            <person name="Podicherti R."/>
            <person name="Tsui H.-C.T."/>
            <person name="Winkler M.E."/>
        </authorList>
    </citation>
    <scope>NUCLEOTIDE SEQUENCE</scope>
</reference>
<feature type="non-terminal residue" evidence="1">
    <location>
        <position position="87"/>
    </location>
</feature>
<sequence>MFNSLYDLCRKDWEQWNQQHDIESESVNAGKVYRAETLDDKCGWWGVPVVHFYKKTKWSEQWPNTYKATKDIPGIIHVAVNFTKPGC</sequence>
<dbReference type="EMBL" id="UINC01228207">
    <property type="protein sequence ID" value="SVE59423.1"/>
    <property type="molecule type" value="Genomic_DNA"/>
</dbReference>
<accession>A0A383ESL2</accession>
<name>A0A383ESL2_9ZZZZ</name>
<gene>
    <name evidence="1" type="ORF">METZ01_LOCUS512277</name>
</gene>
<proteinExistence type="predicted"/>